<name>A0AAV2DUE1_9ROSI</name>
<protein>
    <submittedName>
        <fullName evidence="2">Uncharacterized protein</fullName>
    </submittedName>
</protein>
<feature type="region of interest" description="Disordered" evidence="1">
    <location>
        <begin position="1"/>
        <end position="48"/>
    </location>
</feature>
<evidence type="ECO:0000256" key="1">
    <source>
        <dbReference type="SAM" id="MobiDB-lite"/>
    </source>
</evidence>
<accession>A0AAV2DUE1</accession>
<dbReference type="EMBL" id="OZ034816">
    <property type="protein sequence ID" value="CAL1377226.1"/>
    <property type="molecule type" value="Genomic_DNA"/>
</dbReference>
<proteinExistence type="predicted"/>
<evidence type="ECO:0000313" key="2">
    <source>
        <dbReference type="EMBL" id="CAL1377226.1"/>
    </source>
</evidence>
<feature type="compositionally biased region" description="Low complexity" evidence="1">
    <location>
        <begin position="11"/>
        <end position="34"/>
    </location>
</feature>
<dbReference type="AlphaFoldDB" id="A0AAV2DUE1"/>
<sequence>MKSSAAGAAMVAEPSAASVHVPSSSGRIRISDSSVTGTGEQPESDGAHCLGKASLAAFIVSFSPSPPPPPPNAKTCPDSLNEKKPSRAFSMELADSKSTNPKQCVQHRHLSLDLRNCHRAAPIPLLSQIQRHQWHPTPPHLLRNLRRRSVTPQLVMMSVISLDAVEVGGGAVALGAEESGKIEEELRSNESVKRTGWVG</sequence>
<gene>
    <name evidence="2" type="ORF">LTRI10_LOCUS18892</name>
</gene>
<dbReference type="Proteomes" id="UP001497516">
    <property type="component" value="Chromosome 3"/>
</dbReference>
<feature type="region of interest" description="Disordered" evidence="1">
    <location>
        <begin position="63"/>
        <end position="83"/>
    </location>
</feature>
<reference evidence="2 3" key="1">
    <citation type="submission" date="2024-04" db="EMBL/GenBank/DDBJ databases">
        <authorList>
            <person name="Fracassetti M."/>
        </authorList>
    </citation>
    <scope>NUCLEOTIDE SEQUENCE [LARGE SCALE GENOMIC DNA]</scope>
</reference>
<evidence type="ECO:0000313" key="3">
    <source>
        <dbReference type="Proteomes" id="UP001497516"/>
    </source>
</evidence>
<keyword evidence="3" id="KW-1185">Reference proteome</keyword>
<organism evidence="2 3">
    <name type="scientific">Linum trigynum</name>
    <dbReference type="NCBI Taxonomy" id="586398"/>
    <lineage>
        <taxon>Eukaryota</taxon>
        <taxon>Viridiplantae</taxon>
        <taxon>Streptophyta</taxon>
        <taxon>Embryophyta</taxon>
        <taxon>Tracheophyta</taxon>
        <taxon>Spermatophyta</taxon>
        <taxon>Magnoliopsida</taxon>
        <taxon>eudicotyledons</taxon>
        <taxon>Gunneridae</taxon>
        <taxon>Pentapetalae</taxon>
        <taxon>rosids</taxon>
        <taxon>fabids</taxon>
        <taxon>Malpighiales</taxon>
        <taxon>Linaceae</taxon>
        <taxon>Linum</taxon>
    </lineage>
</organism>